<feature type="region of interest" description="Disordered" evidence="1">
    <location>
        <begin position="141"/>
        <end position="168"/>
    </location>
</feature>
<accession>A0A1H4RYB8</accession>
<dbReference type="PANTHER" id="PTHR33824">
    <property type="entry name" value="POLYKETIDE CYCLASE/DEHYDRASE AND LIPID TRANSPORT SUPERFAMILY PROTEIN"/>
    <property type="match status" value="1"/>
</dbReference>
<dbReference type="SUPFAM" id="SSF55961">
    <property type="entry name" value="Bet v1-like"/>
    <property type="match status" value="1"/>
</dbReference>
<evidence type="ECO:0000313" key="3">
    <source>
        <dbReference type="EMBL" id="SEC36581.1"/>
    </source>
</evidence>
<dbReference type="Proteomes" id="UP000182652">
    <property type="component" value="Unassembled WGS sequence"/>
</dbReference>
<feature type="domain" description="Coenzyme Q-binding protein COQ10 START" evidence="2">
    <location>
        <begin position="10"/>
        <end position="118"/>
    </location>
</feature>
<protein>
    <submittedName>
        <fullName evidence="3">Polyketide cyclase / dehydrase and lipid transport</fullName>
    </submittedName>
</protein>
<feature type="compositionally biased region" description="Pro residues" evidence="1">
    <location>
        <begin position="152"/>
        <end position="168"/>
    </location>
</feature>
<dbReference type="RefSeq" id="WP_066215193.1">
    <property type="nucleotide sequence ID" value="NZ_FNSN01000003.1"/>
</dbReference>
<reference evidence="3 4" key="1">
    <citation type="submission" date="2016-10" db="EMBL/GenBank/DDBJ databases">
        <authorList>
            <person name="de Groot N.N."/>
        </authorList>
    </citation>
    <scope>NUCLEOTIDE SEQUENCE [LARGE SCALE GENOMIC DNA]</scope>
    <source>
        <strain evidence="3 4">DSM 10495</strain>
    </source>
</reference>
<dbReference type="InterPro" id="IPR047137">
    <property type="entry name" value="ORF3"/>
</dbReference>
<evidence type="ECO:0000256" key="1">
    <source>
        <dbReference type="SAM" id="MobiDB-lite"/>
    </source>
</evidence>
<dbReference type="AlphaFoldDB" id="A0A1H4RYB8"/>
<dbReference type="InterPro" id="IPR023393">
    <property type="entry name" value="START-like_dom_sf"/>
</dbReference>
<dbReference type="Pfam" id="PF03364">
    <property type="entry name" value="Polyketide_cyc"/>
    <property type="match status" value="1"/>
</dbReference>
<proteinExistence type="predicted"/>
<evidence type="ECO:0000259" key="2">
    <source>
        <dbReference type="Pfam" id="PF03364"/>
    </source>
</evidence>
<sequence length="168" mass="19267">MAQIHETIDVEVPLWTAYDQWTQFELFPEFMDHAAQTEQLEDDLVRFTTTIGGVRRTFTARIQEQRPDRMIRWQDTDRPAHHGEIRFEPVGPDATRLDVSILWNPEDVVEAIGSFFKLDQVSVHQDLANFKKYIEERHQASGGWHGTIPSPNDGPPPGQPPLTDPPTV</sequence>
<name>A0A1H4RYB8_9MICC</name>
<evidence type="ECO:0000313" key="4">
    <source>
        <dbReference type="Proteomes" id="UP000182652"/>
    </source>
</evidence>
<keyword evidence="4" id="KW-1185">Reference proteome</keyword>
<dbReference type="CDD" id="cd07817">
    <property type="entry name" value="SRPBCC_8"/>
    <property type="match status" value="1"/>
</dbReference>
<dbReference type="STRING" id="156980.SAMN04489745_2682"/>
<dbReference type="InterPro" id="IPR005031">
    <property type="entry name" value="COQ10_START"/>
</dbReference>
<dbReference type="EMBL" id="FNSN01000003">
    <property type="protein sequence ID" value="SEC36581.1"/>
    <property type="molecule type" value="Genomic_DNA"/>
</dbReference>
<dbReference type="Gene3D" id="3.30.530.20">
    <property type="match status" value="1"/>
</dbReference>
<gene>
    <name evidence="3" type="ORF">SAMN04489745_2682</name>
</gene>
<organism evidence="3 4">
    <name type="scientific">Arthrobacter woluwensis</name>
    <dbReference type="NCBI Taxonomy" id="156980"/>
    <lineage>
        <taxon>Bacteria</taxon>
        <taxon>Bacillati</taxon>
        <taxon>Actinomycetota</taxon>
        <taxon>Actinomycetes</taxon>
        <taxon>Micrococcales</taxon>
        <taxon>Micrococcaceae</taxon>
        <taxon>Arthrobacter</taxon>
    </lineage>
</organism>
<dbReference type="PANTHER" id="PTHR33824:SF7">
    <property type="entry name" value="POLYKETIDE CYCLASE_DEHYDRASE AND LIPID TRANSPORT SUPERFAMILY PROTEIN"/>
    <property type="match status" value="1"/>
</dbReference>